<dbReference type="GO" id="GO:0005576">
    <property type="term" value="C:extracellular region"/>
    <property type="evidence" value="ECO:0007669"/>
    <property type="project" value="TreeGrafter"/>
</dbReference>
<evidence type="ECO:0000313" key="4">
    <source>
        <dbReference type="Proteomes" id="UP000233766"/>
    </source>
</evidence>
<evidence type="ECO:0000313" key="3">
    <source>
        <dbReference type="EMBL" id="PKV79652.1"/>
    </source>
</evidence>
<dbReference type="NCBIfam" id="TIGR00996">
    <property type="entry name" value="Mtu_fam_mce"/>
    <property type="match status" value="1"/>
</dbReference>
<dbReference type="PANTHER" id="PTHR33371:SF17">
    <property type="entry name" value="MCE-FAMILY PROTEIN MCE1B"/>
    <property type="match status" value="1"/>
</dbReference>
<dbReference type="Proteomes" id="UP000233766">
    <property type="component" value="Unassembled WGS sequence"/>
</dbReference>
<accession>A0A2N3VDD7</accession>
<dbReference type="InterPro" id="IPR005693">
    <property type="entry name" value="Mce"/>
</dbReference>
<dbReference type="OrthoDB" id="338143at2"/>
<protein>
    <submittedName>
        <fullName evidence="3">Phospholipid/cholesterol/gamma-HCH transport system substrate-binding protein</fullName>
    </submittedName>
</protein>
<dbReference type="RefSeq" id="WP_062984839.1">
    <property type="nucleotide sequence ID" value="NZ_JBFAAM010000017.1"/>
</dbReference>
<dbReference type="InterPro" id="IPR024516">
    <property type="entry name" value="Mce_C"/>
</dbReference>
<dbReference type="InterPro" id="IPR052336">
    <property type="entry name" value="MlaD_Phospholipid_Transporter"/>
</dbReference>
<organism evidence="3 4">
    <name type="scientific">Nocardia fluminea</name>
    <dbReference type="NCBI Taxonomy" id="134984"/>
    <lineage>
        <taxon>Bacteria</taxon>
        <taxon>Bacillati</taxon>
        <taxon>Actinomycetota</taxon>
        <taxon>Actinomycetes</taxon>
        <taxon>Mycobacteriales</taxon>
        <taxon>Nocardiaceae</taxon>
        <taxon>Nocardia</taxon>
    </lineage>
</organism>
<evidence type="ECO:0000259" key="2">
    <source>
        <dbReference type="Pfam" id="PF11887"/>
    </source>
</evidence>
<proteinExistence type="predicted"/>
<dbReference type="GO" id="GO:0051701">
    <property type="term" value="P:biological process involved in interaction with host"/>
    <property type="evidence" value="ECO:0007669"/>
    <property type="project" value="TreeGrafter"/>
</dbReference>
<dbReference type="InterPro" id="IPR003399">
    <property type="entry name" value="Mce/MlaD"/>
</dbReference>
<dbReference type="PANTHER" id="PTHR33371">
    <property type="entry name" value="INTERMEMBRANE PHOSPHOLIPID TRANSPORT SYSTEM BINDING PROTEIN MLAD-RELATED"/>
    <property type="match status" value="1"/>
</dbReference>
<gene>
    <name evidence="3" type="ORF">ATK86_4055</name>
</gene>
<sequence>MNRHGSLLVVVAKLAVSVVVIAVLLAAIAQTVQRPVSGGTKQFSSEFVDANGLKSGDDVRMNGVRIGKVLSISLEDGRAIVTFMVERDRNLYENTVLAIRYQSLVGQRYVDVQQSSPVTAELAAGSRIGASRTIPSFDITALFNGLKPVLSELSPAAVNKFATNMIAAIEGDGSGIGSVLDSIQTLSSYTMDRQAVITALVANLKKISDHLGGRSSHLVQLVSELSVVVSTLRSKVDGIVEFALMAPDVIAPLNSLLDAIGLTPGSNPDADTLLRAIFPDPQQAVEVLRKLPAMLQTLNSWIPSDSPVVNRNCSNGNVDSPDPFQVMITGQRISICKG</sequence>
<name>A0A2N3VDD7_9NOCA</name>
<reference evidence="3 4" key="1">
    <citation type="submission" date="2017-12" db="EMBL/GenBank/DDBJ databases">
        <title>Sequencing the genomes of 1000 Actinobacteria strains.</title>
        <authorList>
            <person name="Klenk H.-P."/>
        </authorList>
    </citation>
    <scope>NUCLEOTIDE SEQUENCE [LARGE SCALE GENOMIC DNA]</scope>
    <source>
        <strain evidence="3 4">DSM 44489</strain>
    </source>
</reference>
<feature type="domain" description="Mammalian cell entry C-terminal" evidence="2">
    <location>
        <begin position="120"/>
        <end position="242"/>
    </location>
</feature>
<dbReference type="Pfam" id="PF02470">
    <property type="entry name" value="MlaD"/>
    <property type="match status" value="1"/>
</dbReference>
<dbReference type="Pfam" id="PF11887">
    <property type="entry name" value="Mce4_CUP1"/>
    <property type="match status" value="1"/>
</dbReference>
<comment type="caution">
    <text evidence="3">The sequence shown here is derived from an EMBL/GenBank/DDBJ whole genome shotgun (WGS) entry which is preliminary data.</text>
</comment>
<feature type="domain" description="Mce/MlaD" evidence="1">
    <location>
        <begin position="40"/>
        <end position="114"/>
    </location>
</feature>
<dbReference type="EMBL" id="PJMW01000002">
    <property type="protein sequence ID" value="PKV79652.1"/>
    <property type="molecule type" value="Genomic_DNA"/>
</dbReference>
<dbReference type="AlphaFoldDB" id="A0A2N3VDD7"/>
<evidence type="ECO:0000259" key="1">
    <source>
        <dbReference type="Pfam" id="PF02470"/>
    </source>
</evidence>
<keyword evidence="4" id="KW-1185">Reference proteome</keyword>